<name>G7E4A0_MIXOS</name>
<reference evidence="1 2" key="2">
    <citation type="journal article" date="2012" name="Open Biol.">
        <title>Characteristics of nucleosomes and linker DNA regions on the genome of the basidiomycete Mixia osmundae revealed by mono- and dinucleosome mapping.</title>
        <authorList>
            <person name="Nishida H."/>
            <person name="Kondo S."/>
            <person name="Matsumoto T."/>
            <person name="Suzuki Y."/>
            <person name="Yoshikawa H."/>
            <person name="Taylor T.D."/>
            <person name="Sugiyama J."/>
        </authorList>
    </citation>
    <scope>NUCLEOTIDE SEQUENCE [LARGE SCALE GENOMIC DNA]</scope>
    <source>
        <strain evidence="2">CBS 9802 / IAM 14324 / JCM 22182 / KY 12970</strain>
    </source>
</reference>
<keyword evidence="2" id="KW-1185">Reference proteome</keyword>
<organism evidence="1 2">
    <name type="scientific">Mixia osmundae (strain CBS 9802 / IAM 14324 / JCM 22182 / KY 12970)</name>
    <dbReference type="NCBI Taxonomy" id="764103"/>
    <lineage>
        <taxon>Eukaryota</taxon>
        <taxon>Fungi</taxon>
        <taxon>Dikarya</taxon>
        <taxon>Basidiomycota</taxon>
        <taxon>Pucciniomycotina</taxon>
        <taxon>Mixiomycetes</taxon>
        <taxon>Mixiales</taxon>
        <taxon>Mixiaceae</taxon>
        <taxon>Mixia</taxon>
    </lineage>
</organism>
<dbReference type="EMBL" id="BABT02000129">
    <property type="protein sequence ID" value="GAA97660.1"/>
    <property type="molecule type" value="Genomic_DNA"/>
</dbReference>
<gene>
    <name evidence="1" type="primary">Mo04338</name>
    <name evidence="1" type="ORF">E5Q_04338</name>
</gene>
<dbReference type="Proteomes" id="UP000009131">
    <property type="component" value="Unassembled WGS sequence"/>
</dbReference>
<proteinExistence type="predicted"/>
<dbReference type="AlphaFoldDB" id="G7E4A0"/>
<protein>
    <submittedName>
        <fullName evidence="1">Uncharacterized protein</fullName>
    </submittedName>
</protein>
<reference evidence="1 2" key="1">
    <citation type="journal article" date="2011" name="J. Gen. Appl. Microbiol.">
        <title>Draft genome sequencing of the enigmatic basidiomycete Mixia osmundae.</title>
        <authorList>
            <person name="Nishida H."/>
            <person name="Nagatsuka Y."/>
            <person name="Sugiyama J."/>
        </authorList>
    </citation>
    <scope>NUCLEOTIDE SEQUENCE [LARGE SCALE GENOMIC DNA]</scope>
    <source>
        <strain evidence="2">CBS 9802 / IAM 14324 / JCM 22182 / KY 12970</strain>
    </source>
</reference>
<accession>G7E4A0</accession>
<sequence>MAVASQSELYCKHQTRDLCIADQDCRWDANAGCLPID</sequence>
<comment type="caution">
    <text evidence="1">The sequence shown here is derived from an EMBL/GenBank/DDBJ whole genome shotgun (WGS) entry which is preliminary data.</text>
</comment>
<dbReference type="InParanoid" id="G7E4A0"/>
<dbReference type="HOGENOM" id="CLU_214586_0_0_1"/>
<evidence type="ECO:0000313" key="2">
    <source>
        <dbReference type="Proteomes" id="UP000009131"/>
    </source>
</evidence>
<evidence type="ECO:0000313" key="1">
    <source>
        <dbReference type="EMBL" id="GAA97660.1"/>
    </source>
</evidence>